<name>A0A3E0U2Z7_9GAMM</name>
<evidence type="ECO:0000313" key="4">
    <source>
        <dbReference type="Proteomes" id="UP000256899"/>
    </source>
</evidence>
<dbReference type="EMBL" id="QUOT01000001">
    <property type="protein sequence ID" value="REL30575.1"/>
    <property type="molecule type" value="Genomic_DNA"/>
</dbReference>
<gene>
    <name evidence="3" type="ORF">DXX94_07550</name>
</gene>
<keyword evidence="4" id="KW-1185">Reference proteome</keyword>
<feature type="transmembrane region" description="Helical" evidence="1">
    <location>
        <begin position="111"/>
        <end position="134"/>
    </location>
</feature>
<reference evidence="4" key="1">
    <citation type="submission" date="2018-08" db="EMBL/GenBank/DDBJ databases">
        <title>Thalassotalea euphylliae genome.</title>
        <authorList>
            <person name="Summers S."/>
            <person name="Rice S.A."/>
            <person name="Freckelton M.L."/>
            <person name="Nedved B.T."/>
            <person name="Hadfield M.G."/>
        </authorList>
    </citation>
    <scope>NUCLEOTIDE SEQUENCE [LARGE SCALE GENOMIC DNA]</scope>
    <source>
        <strain evidence="4">H3</strain>
    </source>
</reference>
<proteinExistence type="predicted"/>
<dbReference type="InterPro" id="IPR018639">
    <property type="entry name" value="DUF2062"/>
</dbReference>
<evidence type="ECO:0000259" key="2">
    <source>
        <dbReference type="Pfam" id="PF09835"/>
    </source>
</evidence>
<keyword evidence="1" id="KW-0812">Transmembrane</keyword>
<dbReference type="AlphaFoldDB" id="A0A3E0U2Z7"/>
<keyword evidence="1" id="KW-1133">Transmembrane helix</keyword>
<dbReference type="NCBIfam" id="TIGR03546">
    <property type="entry name" value="TIGR03546 family protein"/>
    <property type="match status" value="1"/>
</dbReference>
<dbReference type="Proteomes" id="UP000256899">
    <property type="component" value="Unassembled WGS sequence"/>
</dbReference>
<accession>A0A3E0U2Z7</accession>
<evidence type="ECO:0000313" key="3">
    <source>
        <dbReference type="EMBL" id="REL30575.1"/>
    </source>
</evidence>
<comment type="caution">
    <text evidence="3">The sequence shown here is derived from an EMBL/GenBank/DDBJ whole genome shotgun (WGS) entry which is preliminary data.</text>
</comment>
<feature type="transmembrane region" description="Helical" evidence="1">
    <location>
        <begin position="21"/>
        <end position="49"/>
    </location>
</feature>
<feature type="transmembrane region" description="Helical" evidence="1">
    <location>
        <begin position="84"/>
        <end position="105"/>
    </location>
</feature>
<protein>
    <submittedName>
        <fullName evidence="3">TIGR03546 family protein</fullName>
    </submittedName>
</protein>
<sequence>MLTILAKLFQALHSENSTRQIAAAVALALIFALSPLLSLQAFFILFVVLLIRVHLASFLVAITVFEGLRVMLNTTITNIGESLLTNASLQSLFTGLYQFGVFKLAQLHHTFNLGALILGSVLAIPLYFVTKVLIDKYREHIKAFFERLAIVKALKASRVFAIYQELPKLGGRA</sequence>
<dbReference type="InterPro" id="IPR019935">
    <property type="entry name" value="CHP03546"/>
</dbReference>
<dbReference type="Pfam" id="PF09835">
    <property type="entry name" value="DUF2062"/>
    <property type="match status" value="1"/>
</dbReference>
<evidence type="ECO:0000256" key="1">
    <source>
        <dbReference type="SAM" id="Phobius"/>
    </source>
</evidence>
<organism evidence="3 4">
    <name type="scientific">Thalassotalea euphylliae</name>
    <dbReference type="NCBI Taxonomy" id="1655234"/>
    <lineage>
        <taxon>Bacteria</taxon>
        <taxon>Pseudomonadati</taxon>
        <taxon>Pseudomonadota</taxon>
        <taxon>Gammaproteobacteria</taxon>
        <taxon>Alteromonadales</taxon>
        <taxon>Colwelliaceae</taxon>
        <taxon>Thalassotalea</taxon>
    </lineage>
</organism>
<feature type="transmembrane region" description="Helical" evidence="1">
    <location>
        <begin position="55"/>
        <end position="72"/>
    </location>
</feature>
<feature type="domain" description="DUF2062" evidence="2">
    <location>
        <begin position="10"/>
        <end position="140"/>
    </location>
</feature>
<dbReference type="RefSeq" id="WP_116014924.1">
    <property type="nucleotide sequence ID" value="NZ_QUOT01000001.1"/>
</dbReference>
<keyword evidence="1" id="KW-0472">Membrane</keyword>